<dbReference type="InterPro" id="IPR006260">
    <property type="entry name" value="TonB/TolA_C"/>
</dbReference>
<gene>
    <name evidence="12" type="ORF">DXT99_19660</name>
</gene>
<dbReference type="GO" id="GO:0055085">
    <property type="term" value="P:transmembrane transport"/>
    <property type="evidence" value="ECO:0007669"/>
    <property type="project" value="InterPro"/>
</dbReference>
<keyword evidence="4" id="KW-1003">Cell membrane</keyword>
<keyword evidence="7" id="KW-0653">Protein transport</keyword>
<proteinExistence type="inferred from homology"/>
<dbReference type="InterPro" id="IPR037682">
    <property type="entry name" value="TonB_C"/>
</dbReference>
<keyword evidence="3" id="KW-0813">Transport</keyword>
<keyword evidence="10" id="KW-0732">Signal</keyword>
<evidence type="ECO:0000256" key="10">
    <source>
        <dbReference type="SAM" id="SignalP"/>
    </source>
</evidence>
<dbReference type="SUPFAM" id="SSF74653">
    <property type="entry name" value="TolA/TonB C-terminal domain"/>
    <property type="match status" value="1"/>
</dbReference>
<evidence type="ECO:0000256" key="4">
    <source>
        <dbReference type="ARBA" id="ARBA00022475"/>
    </source>
</evidence>
<evidence type="ECO:0000256" key="9">
    <source>
        <dbReference type="ARBA" id="ARBA00023136"/>
    </source>
</evidence>
<comment type="similarity">
    <text evidence="2">Belongs to the TonB family.</text>
</comment>
<evidence type="ECO:0000256" key="7">
    <source>
        <dbReference type="ARBA" id="ARBA00022927"/>
    </source>
</evidence>
<keyword evidence="5" id="KW-0997">Cell inner membrane</keyword>
<feature type="signal peptide" evidence="10">
    <location>
        <begin position="1"/>
        <end position="21"/>
    </location>
</feature>
<evidence type="ECO:0000256" key="1">
    <source>
        <dbReference type="ARBA" id="ARBA00004383"/>
    </source>
</evidence>
<dbReference type="Pfam" id="PF03544">
    <property type="entry name" value="TonB_C"/>
    <property type="match status" value="1"/>
</dbReference>
<dbReference type="OrthoDB" id="1100720at2"/>
<protein>
    <submittedName>
        <fullName evidence="12">Energy transducer TonB</fullName>
    </submittedName>
</protein>
<dbReference type="EMBL" id="QRGR01000024">
    <property type="protein sequence ID" value="RDV13461.1"/>
    <property type="molecule type" value="Genomic_DNA"/>
</dbReference>
<feature type="domain" description="TonB C-terminal" evidence="11">
    <location>
        <begin position="52"/>
        <end position="135"/>
    </location>
</feature>
<evidence type="ECO:0000256" key="8">
    <source>
        <dbReference type="ARBA" id="ARBA00022989"/>
    </source>
</evidence>
<evidence type="ECO:0000259" key="11">
    <source>
        <dbReference type="PROSITE" id="PS52015"/>
    </source>
</evidence>
<evidence type="ECO:0000256" key="6">
    <source>
        <dbReference type="ARBA" id="ARBA00022692"/>
    </source>
</evidence>
<keyword evidence="9" id="KW-0472">Membrane</keyword>
<organism evidence="12 13">
    <name type="scientific">Pontibacter diazotrophicus</name>
    <dbReference type="NCBI Taxonomy" id="1400979"/>
    <lineage>
        <taxon>Bacteria</taxon>
        <taxon>Pseudomonadati</taxon>
        <taxon>Bacteroidota</taxon>
        <taxon>Cytophagia</taxon>
        <taxon>Cytophagales</taxon>
        <taxon>Hymenobacteraceae</taxon>
        <taxon>Pontibacter</taxon>
    </lineage>
</organism>
<keyword evidence="8" id="KW-1133">Transmembrane helix</keyword>
<dbReference type="InterPro" id="IPR051045">
    <property type="entry name" value="TonB-dependent_transducer"/>
</dbReference>
<dbReference type="GO" id="GO:0031992">
    <property type="term" value="F:energy transducer activity"/>
    <property type="evidence" value="ECO:0007669"/>
    <property type="project" value="TreeGrafter"/>
</dbReference>
<dbReference type="GO" id="GO:0098797">
    <property type="term" value="C:plasma membrane protein complex"/>
    <property type="evidence" value="ECO:0007669"/>
    <property type="project" value="TreeGrafter"/>
</dbReference>
<name>A0A3D8L7R8_9BACT</name>
<feature type="chain" id="PRO_5017579282" evidence="10">
    <location>
        <begin position="22"/>
        <end position="135"/>
    </location>
</feature>
<evidence type="ECO:0000313" key="13">
    <source>
        <dbReference type="Proteomes" id="UP000256708"/>
    </source>
</evidence>
<dbReference type="PANTHER" id="PTHR33446">
    <property type="entry name" value="PROTEIN TONB-RELATED"/>
    <property type="match status" value="1"/>
</dbReference>
<evidence type="ECO:0000256" key="2">
    <source>
        <dbReference type="ARBA" id="ARBA00006555"/>
    </source>
</evidence>
<dbReference type="RefSeq" id="WP_115567347.1">
    <property type="nucleotide sequence ID" value="NZ_QRGR01000024.1"/>
</dbReference>
<sequence length="135" mass="14820">MKTKISILFLFFAFASLTASAQASESKPDEAQSEKKVWVPDKVLPAAEHYEGGIEELYKAIDKELQYPAMAKRNRVQGESIVSFIINEDGSTSNIKVLRNPGAGTGEEAARVVKLLKFKSPGYSLNASLPILFKL</sequence>
<keyword evidence="6" id="KW-0812">Transmembrane</keyword>
<comment type="subcellular location">
    <subcellularLocation>
        <location evidence="1">Cell inner membrane</location>
        <topology evidence="1">Single-pass membrane protein</topology>
        <orientation evidence="1">Periplasmic side</orientation>
    </subcellularLocation>
</comment>
<keyword evidence="13" id="KW-1185">Reference proteome</keyword>
<dbReference type="Gene3D" id="3.30.1150.10">
    <property type="match status" value="1"/>
</dbReference>
<dbReference type="NCBIfam" id="TIGR01352">
    <property type="entry name" value="tonB_Cterm"/>
    <property type="match status" value="1"/>
</dbReference>
<dbReference type="PROSITE" id="PS52015">
    <property type="entry name" value="TONB_CTD"/>
    <property type="match status" value="1"/>
</dbReference>
<dbReference type="AlphaFoldDB" id="A0A3D8L7R8"/>
<evidence type="ECO:0000256" key="3">
    <source>
        <dbReference type="ARBA" id="ARBA00022448"/>
    </source>
</evidence>
<accession>A0A3D8L7R8</accession>
<evidence type="ECO:0000256" key="5">
    <source>
        <dbReference type="ARBA" id="ARBA00022519"/>
    </source>
</evidence>
<dbReference type="PANTHER" id="PTHR33446:SF2">
    <property type="entry name" value="PROTEIN TONB"/>
    <property type="match status" value="1"/>
</dbReference>
<comment type="caution">
    <text evidence="12">The sequence shown here is derived from an EMBL/GenBank/DDBJ whole genome shotgun (WGS) entry which is preliminary data.</text>
</comment>
<evidence type="ECO:0000313" key="12">
    <source>
        <dbReference type="EMBL" id="RDV13461.1"/>
    </source>
</evidence>
<reference evidence="13" key="1">
    <citation type="submission" date="2018-08" db="EMBL/GenBank/DDBJ databases">
        <authorList>
            <person name="Liu Z.-W."/>
            <person name="Du Z.-J."/>
        </authorList>
    </citation>
    <scope>NUCLEOTIDE SEQUENCE [LARGE SCALE GENOMIC DNA]</scope>
    <source>
        <strain evidence="13">H4X</strain>
    </source>
</reference>
<dbReference type="GO" id="GO:0015031">
    <property type="term" value="P:protein transport"/>
    <property type="evidence" value="ECO:0007669"/>
    <property type="project" value="UniProtKB-KW"/>
</dbReference>
<dbReference type="Proteomes" id="UP000256708">
    <property type="component" value="Unassembled WGS sequence"/>
</dbReference>